<dbReference type="EMBL" id="JBBNAE010000006">
    <property type="protein sequence ID" value="KAK9115809.1"/>
    <property type="molecule type" value="Genomic_DNA"/>
</dbReference>
<organism evidence="1 2">
    <name type="scientific">Stephania japonica</name>
    <dbReference type="NCBI Taxonomy" id="461633"/>
    <lineage>
        <taxon>Eukaryota</taxon>
        <taxon>Viridiplantae</taxon>
        <taxon>Streptophyta</taxon>
        <taxon>Embryophyta</taxon>
        <taxon>Tracheophyta</taxon>
        <taxon>Spermatophyta</taxon>
        <taxon>Magnoliopsida</taxon>
        <taxon>Ranunculales</taxon>
        <taxon>Menispermaceae</taxon>
        <taxon>Menispermoideae</taxon>
        <taxon>Cissampelideae</taxon>
        <taxon>Stephania</taxon>
    </lineage>
</organism>
<reference evidence="1 2" key="1">
    <citation type="submission" date="2024-01" db="EMBL/GenBank/DDBJ databases">
        <title>Genome assemblies of Stephania.</title>
        <authorList>
            <person name="Yang L."/>
        </authorList>
    </citation>
    <scope>NUCLEOTIDE SEQUENCE [LARGE SCALE GENOMIC DNA]</scope>
    <source>
        <strain evidence="1">QJT</strain>
        <tissue evidence="1">Leaf</tissue>
    </source>
</reference>
<accession>A0AAP0NRS7</accession>
<proteinExistence type="predicted"/>
<gene>
    <name evidence="1" type="ORF">Sjap_014756</name>
</gene>
<comment type="caution">
    <text evidence="1">The sequence shown here is derived from an EMBL/GenBank/DDBJ whole genome shotgun (WGS) entry which is preliminary data.</text>
</comment>
<keyword evidence="2" id="KW-1185">Reference proteome</keyword>
<dbReference type="Proteomes" id="UP001417504">
    <property type="component" value="Unassembled WGS sequence"/>
</dbReference>
<protein>
    <submittedName>
        <fullName evidence="1">Uncharacterized protein</fullName>
    </submittedName>
</protein>
<evidence type="ECO:0000313" key="1">
    <source>
        <dbReference type="EMBL" id="KAK9115809.1"/>
    </source>
</evidence>
<evidence type="ECO:0000313" key="2">
    <source>
        <dbReference type="Proteomes" id="UP001417504"/>
    </source>
</evidence>
<dbReference type="AlphaFoldDB" id="A0AAP0NRS7"/>
<name>A0AAP0NRS7_9MAGN</name>
<sequence length="66" mass="7649">MNPNVPYWFVGITEDLYDMILQPNSRPYPIQAIQQGVYFVDPLLFGEYLVDLILSGFIHNFDSPEP</sequence>